<reference evidence="1 2" key="1">
    <citation type="journal article" date="2016" name="Nat. Commun.">
        <title>Thousands of microbial genomes shed light on interconnected biogeochemical processes in an aquifer system.</title>
        <authorList>
            <person name="Anantharaman K."/>
            <person name="Brown C.T."/>
            <person name="Hug L.A."/>
            <person name="Sharon I."/>
            <person name="Castelle C.J."/>
            <person name="Probst A.J."/>
            <person name="Thomas B.C."/>
            <person name="Singh A."/>
            <person name="Wilkins M.J."/>
            <person name="Karaoz U."/>
            <person name="Brodie E.L."/>
            <person name="Williams K.H."/>
            <person name="Hubbard S.S."/>
            <person name="Banfield J.F."/>
        </authorList>
    </citation>
    <scope>NUCLEOTIDE SEQUENCE [LARGE SCALE GENOMIC DNA]</scope>
</reference>
<accession>A0A1F6GBJ5</accession>
<protein>
    <submittedName>
        <fullName evidence="1">Uncharacterized protein</fullName>
    </submittedName>
</protein>
<gene>
    <name evidence="1" type="ORF">A2527_07175</name>
</gene>
<evidence type="ECO:0000313" key="1">
    <source>
        <dbReference type="EMBL" id="OGG95486.1"/>
    </source>
</evidence>
<dbReference type="AlphaFoldDB" id="A0A1F6GBJ5"/>
<organism evidence="1 2">
    <name type="scientific">Candidatus Lambdaproteobacteria bacterium RIFOXYD2_FULL_50_16</name>
    <dbReference type="NCBI Taxonomy" id="1817772"/>
    <lineage>
        <taxon>Bacteria</taxon>
        <taxon>Pseudomonadati</taxon>
        <taxon>Pseudomonadota</taxon>
        <taxon>Candidatus Lambdaproteobacteria</taxon>
    </lineage>
</organism>
<sequence>MILDWINKLDLEWGVVPKKSISRKFETGKKSEVNLLFQGFGGQSFLYKGYECKAKQLDIVLTKFDLNLQKLGYCQLK</sequence>
<comment type="caution">
    <text evidence="1">The sequence shown here is derived from an EMBL/GenBank/DDBJ whole genome shotgun (WGS) entry which is preliminary data.</text>
</comment>
<dbReference type="Proteomes" id="UP000178449">
    <property type="component" value="Unassembled WGS sequence"/>
</dbReference>
<evidence type="ECO:0000313" key="2">
    <source>
        <dbReference type="Proteomes" id="UP000178449"/>
    </source>
</evidence>
<proteinExistence type="predicted"/>
<dbReference type="EMBL" id="MFNE01000022">
    <property type="protein sequence ID" value="OGG95486.1"/>
    <property type="molecule type" value="Genomic_DNA"/>
</dbReference>
<name>A0A1F6GBJ5_9PROT</name>